<evidence type="ECO:0000313" key="3">
    <source>
        <dbReference type="EMBL" id="CAC5360221.1"/>
    </source>
</evidence>
<accession>A0A6J8A3Q6</accession>
<dbReference type="EMBL" id="CACVKT020000551">
    <property type="protein sequence ID" value="CAC5360221.1"/>
    <property type="molecule type" value="Genomic_DNA"/>
</dbReference>
<proteinExistence type="predicted"/>
<keyword evidence="2" id="KW-0812">Transmembrane</keyword>
<reference evidence="3 4" key="1">
    <citation type="submission" date="2020-06" db="EMBL/GenBank/DDBJ databases">
        <authorList>
            <person name="Li R."/>
            <person name="Bekaert M."/>
        </authorList>
    </citation>
    <scope>NUCLEOTIDE SEQUENCE [LARGE SCALE GENOMIC DNA]</scope>
    <source>
        <strain evidence="4">wild</strain>
    </source>
</reference>
<evidence type="ECO:0000256" key="2">
    <source>
        <dbReference type="SAM" id="Phobius"/>
    </source>
</evidence>
<dbReference type="Proteomes" id="UP000507470">
    <property type="component" value="Unassembled WGS sequence"/>
</dbReference>
<feature type="compositionally biased region" description="Polar residues" evidence="1">
    <location>
        <begin position="358"/>
        <end position="367"/>
    </location>
</feature>
<dbReference type="AlphaFoldDB" id="A0A6J8A3Q6"/>
<protein>
    <submittedName>
        <fullName evidence="3">Uncharacterized protein</fullName>
    </submittedName>
</protein>
<organism evidence="3 4">
    <name type="scientific">Mytilus coruscus</name>
    <name type="common">Sea mussel</name>
    <dbReference type="NCBI Taxonomy" id="42192"/>
    <lineage>
        <taxon>Eukaryota</taxon>
        <taxon>Metazoa</taxon>
        <taxon>Spiralia</taxon>
        <taxon>Lophotrochozoa</taxon>
        <taxon>Mollusca</taxon>
        <taxon>Bivalvia</taxon>
        <taxon>Autobranchia</taxon>
        <taxon>Pteriomorphia</taxon>
        <taxon>Mytilida</taxon>
        <taxon>Mytiloidea</taxon>
        <taxon>Mytilidae</taxon>
        <taxon>Mytilinae</taxon>
        <taxon>Mytilus</taxon>
    </lineage>
</organism>
<feature type="compositionally biased region" description="Polar residues" evidence="1">
    <location>
        <begin position="192"/>
        <end position="203"/>
    </location>
</feature>
<evidence type="ECO:0000313" key="4">
    <source>
        <dbReference type="Proteomes" id="UP000507470"/>
    </source>
</evidence>
<evidence type="ECO:0000256" key="1">
    <source>
        <dbReference type="SAM" id="MobiDB-lite"/>
    </source>
</evidence>
<feature type="transmembrane region" description="Helical" evidence="2">
    <location>
        <begin position="103"/>
        <end position="124"/>
    </location>
</feature>
<feature type="region of interest" description="Disordered" evidence="1">
    <location>
        <begin position="135"/>
        <end position="161"/>
    </location>
</feature>
<keyword evidence="2" id="KW-0472">Membrane</keyword>
<feature type="region of interest" description="Disordered" evidence="1">
    <location>
        <begin position="358"/>
        <end position="377"/>
    </location>
</feature>
<feature type="compositionally biased region" description="Low complexity" evidence="1">
    <location>
        <begin position="231"/>
        <end position="249"/>
    </location>
</feature>
<feature type="compositionally biased region" description="Polar residues" evidence="1">
    <location>
        <begin position="213"/>
        <end position="224"/>
    </location>
</feature>
<keyword evidence="2" id="KW-1133">Transmembrane helix</keyword>
<sequence>MVTKPKLRIIAYTRHHTISNIILNDKDIITLSRFRTMNHKLAYRSKMVDGKTYHENRGGVHCAEYSSQKRVSQQAITTIEYSLDKFTRSDHNVTFLGLLKREIVIYSICTGGFAILIFLSMLLLRQYRKTSMKAKSRHGTTENNFPEQNVANPSVRSSETAVNTYETTGGEYETIDESNMFDIHVSTNSRIIDEGSGNSSGYENENELHAGNINPSYESTVSETNVHDNSTDSNTLSNGSSSSSVTEGSGYLNPYQPIVIDADIHKYSNTIGIKDSSDSSSSETDKFVSDHLNPFQSSISFTDEHKEDGFETFVHIFQEKEKILCQSAVLENGDGQNSPSNKTQAFLVFSSSEYEAMNTNTDGTQMNAEPVDLQASE</sequence>
<name>A0A6J8A3Q6_MYTCO</name>
<keyword evidence="4" id="KW-1185">Reference proteome</keyword>
<feature type="region of interest" description="Disordered" evidence="1">
    <location>
        <begin position="192"/>
        <end position="249"/>
    </location>
</feature>
<gene>
    <name evidence="3" type="ORF">MCOR_2774</name>
</gene>
<feature type="compositionally biased region" description="Polar residues" evidence="1">
    <location>
        <begin position="141"/>
        <end position="161"/>
    </location>
</feature>
<dbReference type="OrthoDB" id="10601215at2759"/>